<protein>
    <recommendedName>
        <fullName evidence="3">DUF3126 family protein</fullName>
    </recommendedName>
</protein>
<accession>A0A1H5Y1N8</accession>
<reference evidence="1 2" key="1">
    <citation type="submission" date="2016-10" db="EMBL/GenBank/DDBJ databases">
        <authorList>
            <person name="de Groot N.N."/>
        </authorList>
    </citation>
    <scope>NUCLEOTIDE SEQUENCE [LARGE SCALE GENOMIC DNA]</scope>
    <source>
        <strain evidence="1 2">DSM 26656</strain>
    </source>
</reference>
<gene>
    <name evidence="1" type="ORF">SAMN04488115_103487</name>
</gene>
<dbReference type="InterPro" id="IPR021473">
    <property type="entry name" value="DUF3126"/>
</dbReference>
<organism evidence="1 2">
    <name type="scientific">Bosea lathyri</name>
    <dbReference type="NCBI Taxonomy" id="1036778"/>
    <lineage>
        <taxon>Bacteria</taxon>
        <taxon>Pseudomonadati</taxon>
        <taxon>Pseudomonadota</taxon>
        <taxon>Alphaproteobacteria</taxon>
        <taxon>Hyphomicrobiales</taxon>
        <taxon>Boseaceae</taxon>
        <taxon>Bosea</taxon>
    </lineage>
</organism>
<name>A0A1H5Y1N8_9HYPH</name>
<evidence type="ECO:0000313" key="1">
    <source>
        <dbReference type="EMBL" id="SEG17843.1"/>
    </source>
</evidence>
<sequence length="124" mass="13767">MIEAEAAGALHGAWSCNHRAASCRAGSALSSNRLLLALKALPWHPSRHSERTDTVDKTELAKLEGYLRRTFANHAISVRARMKKNDSAEVYLADEFIGIIHVDDEDGDRSFNFTMAILDVDLED</sequence>
<dbReference type="EMBL" id="FNUY01000003">
    <property type="protein sequence ID" value="SEG17843.1"/>
    <property type="molecule type" value="Genomic_DNA"/>
</dbReference>
<dbReference type="Proteomes" id="UP000236743">
    <property type="component" value="Unassembled WGS sequence"/>
</dbReference>
<proteinExistence type="predicted"/>
<dbReference type="Pfam" id="PF11324">
    <property type="entry name" value="DUF3126"/>
    <property type="match status" value="1"/>
</dbReference>
<dbReference type="AlphaFoldDB" id="A0A1H5Y1N8"/>
<keyword evidence="2" id="KW-1185">Reference proteome</keyword>
<evidence type="ECO:0000313" key="2">
    <source>
        <dbReference type="Proteomes" id="UP000236743"/>
    </source>
</evidence>
<evidence type="ECO:0008006" key="3">
    <source>
        <dbReference type="Google" id="ProtNLM"/>
    </source>
</evidence>